<proteinExistence type="predicted"/>
<accession>A0AAW0GA43</accession>
<organism evidence="2 3">
    <name type="scientific">Cerrena zonata</name>
    <dbReference type="NCBI Taxonomy" id="2478898"/>
    <lineage>
        <taxon>Eukaryota</taxon>
        <taxon>Fungi</taxon>
        <taxon>Dikarya</taxon>
        <taxon>Basidiomycota</taxon>
        <taxon>Agaricomycotina</taxon>
        <taxon>Agaricomycetes</taxon>
        <taxon>Polyporales</taxon>
        <taxon>Cerrenaceae</taxon>
        <taxon>Cerrena</taxon>
    </lineage>
</organism>
<dbReference type="Proteomes" id="UP001385951">
    <property type="component" value="Unassembled WGS sequence"/>
</dbReference>
<sequence>MGLTVTYREPPSPSTTASTGFNPMFFPSSTIGGRDWLLYPIDAPPLKYSLSSAKFPSCQVFCPVTKLVLINSQNFIIQRGNRNKRD</sequence>
<protein>
    <submittedName>
        <fullName evidence="2">Uncharacterized protein</fullName>
    </submittedName>
</protein>
<gene>
    <name evidence="2" type="ORF">QCA50_009881</name>
</gene>
<evidence type="ECO:0000256" key="1">
    <source>
        <dbReference type="SAM" id="MobiDB-lite"/>
    </source>
</evidence>
<reference evidence="2 3" key="1">
    <citation type="submission" date="2022-09" db="EMBL/GenBank/DDBJ databases">
        <authorList>
            <person name="Palmer J.M."/>
        </authorList>
    </citation>
    <scope>NUCLEOTIDE SEQUENCE [LARGE SCALE GENOMIC DNA]</scope>
    <source>
        <strain evidence="2 3">DSM 7382</strain>
    </source>
</reference>
<evidence type="ECO:0000313" key="2">
    <source>
        <dbReference type="EMBL" id="KAK7686808.1"/>
    </source>
</evidence>
<name>A0AAW0GA43_9APHY</name>
<dbReference type="AlphaFoldDB" id="A0AAW0GA43"/>
<feature type="region of interest" description="Disordered" evidence="1">
    <location>
        <begin position="1"/>
        <end position="20"/>
    </location>
</feature>
<evidence type="ECO:0000313" key="3">
    <source>
        <dbReference type="Proteomes" id="UP001385951"/>
    </source>
</evidence>
<comment type="caution">
    <text evidence="2">The sequence shown here is derived from an EMBL/GenBank/DDBJ whole genome shotgun (WGS) entry which is preliminary data.</text>
</comment>
<dbReference type="EMBL" id="JASBNA010000015">
    <property type="protein sequence ID" value="KAK7686808.1"/>
    <property type="molecule type" value="Genomic_DNA"/>
</dbReference>
<keyword evidence="3" id="KW-1185">Reference proteome</keyword>